<dbReference type="OrthoDB" id="334910at2"/>
<dbReference type="Pfam" id="PF11220">
    <property type="entry name" value="DUF3015"/>
    <property type="match status" value="1"/>
</dbReference>
<dbReference type="eggNOG" id="ENOG5032SV1">
    <property type="taxonomic scope" value="Bacteria"/>
</dbReference>
<organism evidence="2 3">
    <name type="scientific">Hylemonella gracilis ATCC 19624</name>
    <dbReference type="NCBI Taxonomy" id="887062"/>
    <lineage>
        <taxon>Bacteria</taxon>
        <taxon>Pseudomonadati</taxon>
        <taxon>Pseudomonadota</taxon>
        <taxon>Betaproteobacteria</taxon>
        <taxon>Burkholderiales</taxon>
        <taxon>Comamonadaceae</taxon>
        <taxon>Hylemonella</taxon>
    </lineage>
</organism>
<dbReference type="AlphaFoldDB" id="F3KR88"/>
<evidence type="ECO:0000313" key="2">
    <source>
        <dbReference type="EMBL" id="EGI77789.1"/>
    </source>
</evidence>
<comment type="caution">
    <text evidence="2">The sequence shown here is derived from an EMBL/GenBank/DDBJ whole genome shotgun (WGS) entry which is preliminary data.</text>
</comment>
<gene>
    <name evidence="2" type="ORF">HGR_04818</name>
</gene>
<dbReference type="STRING" id="887062.HGR_04818"/>
<sequence>MNFKTSVLALAIAALPVASFAAGENNVGCGLGSSIFNGQSGVVPQVLAATTNGTSGNQTFGITSGTLGCTQDGTVRSSVKLSMFIDGNMERLARDMSRGSGESMDSLAQLINVKQEDKARFFQVAKVNFGQIYASDKATVQDVMAGLRAALASDAALAGYSSAVI</sequence>
<protein>
    <submittedName>
        <fullName evidence="2">Uncharacterized protein</fullName>
    </submittedName>
</protein>
<accession>F3KR88</accession>
<keyword evidence="3" id="KW-1185">Reference proteome</keyword>
<dbReference type="RefSeq" id="WP_006296964.1">
    <property type="nucleotide sequence ID" value="NZ_AEGR01000042.1"/>
</dbReference>
<dbReference type="Proteomes" id="UP000016368">
    <property type="component" value="Unassembled WGS sequence"/>
</dbReference>
<dbReference type="InterPro" id="IPR021383">
    <property type="entry name" value="DUF3015"/>
</dbReference>
<feature type="signal peptide" evidence="1">
    <location>
        <begin position="1"/>
        <end position="21"/>
    </location>
</feature>
<dbReference type="EMBL" id="AEGR01000042">
    <property type="protein sequence ID" value="EGI77789.1"/>
    <property type="molecule type" value="Genomic_DNA"/>
</dbReference>
<proteinExistence type="predicted"/>
<keyword evidence="1" id="KW-0732">Signal</keyword>
<reference evidence="2 3" key="1">
    <citation type="journal article" date="2011" name="EMBO J.">
        <title>Structural diversity of bacterial flagellar motors.</title>
        <authorList>
            <person name="Chen S."/>
            <person name="Beeby M."/>
            <person name="Murphy G.E."/>
            <person name="Leadbetter J.R."/>
            <person name="Hendrixson D.R."/>
            <person name="Briegel A."/>
            <person name="Li Z."/>
            <person name="Shi J."/>
            <person name="Tocheva E.I."/>
            <person name="Muller A."/>
            <person name="Dobro M.J."/>
            <person name="Jensen G.J."/>
        </authorList>
    </citation>
    <scope>NUCLEOTIDE SEQUENCE [LARGE SCALE GENOMIC DNA]</scope>
    <source>
        <strain evidence="2 3">ATCC 19624</strain>
    </source>
</reference>
<evidence type="ECO:0000313" key="3">
    <source>
        <dbReference type="Proteomes" id="UP000016368"/>
    </source>
</evidence>
<evidence type="ECO:0000256" key="1">
    <source>
        <dbReference type="SAM" id="SignalP"/>
    </source>
</evidence>
<name>F3KR88_9BURK</name>
<feature type="chain" id="PRO_5003301998" evidence="1">
    <location>
        <begin position="22"/>
        <end position="165"/>
    </location>
</feature>